<dbReference type="AlphaFoldDB" id="A0A161Z2K0"/>
<evidence type="ECO:0000313" key="3">
    <source>
        <dbReference type="EMBL" id="KZM72594.1"/>
    </source>
</evidence>
<comment type="caution">
    <text evidence="3">The sequence shown here is derived from an EMBL/GenBank/DDBJ whole genome shotgun (WGS) entry which is preliminary data.</text>
</comment>
<name>A0A161Z2K0_9NOCA</name>
<keyword evidence="2" id="KW-1133">Transmembrane helix</keyword>
<keyword evidence="4" id="KW-1185">Reference proteome</keyword>
<dbReference type="RefSeq" id="WP_067588647.1">
    <property type="nucleotide sequence ID" value="NZ_JABMCZ010000005.1"/>
</dbReference>
<proteinExistence type="predicted"/>
<keyword evidence="2" id="KW-0472">Membrane</keyword>
<dbReference type="Proteomes" id="UP000076512">
    <property type="component" value="Unassembled WGS sequence"/>
</dbReference>
<accession>A0A161Z2K0</accession>
<sequence>MVFTLPGTDAVLVALAAVPGHVPAYSRSEVWIGTGILLCLLVGLLIVLVRSTKVGPRLLRGTKVGPRLLRSTKVGPRHAFGRGRRISPSSRGRRRILRRPGRR</sequence>
<dbReference type="EMBL" id="LWGR01000007">
    <property type="protein sequence ID" value="KZM72594.1"/>
    <property type="molecule type" value="Genomic_DNA"/>
</dbReference>
<evidence type="ECO:0000256" key="1">
    <source>
        <dbReference type="SAM" id="MobiDB-lite"/>
    </source>
</evidence>
<evidence type="ECO:0000313" key="4">
    <source>
        <dbReference type="Proteomes" id="UP000076512"/>
    </source>
</evidence>
<reference evidence="3 4" key="1">
    <citation type="submission" date="2016-04" db="EMBL/GenBank/DDBJ databases">
        <authorList>
            <person name="Evans L.H."/>
            <person name="Alamgir A."/>
            <person name="Owens N."/>
            <person name="Weber N.D."/>
            <person name="Virtaneva K."/>
            <person name="Barbian K."/>
            <person name="Babar A."/>
            <person name="Rosenke K."/>
        </authorList>
    </citation>
    <scope>NUCLEOTIDE SEQUENCE [LARGE SCALE GENOMIC DNA]</scope>
    <source>
        <strain evidence="3 4">IFM 0406</strain>
    </source>
</reference>
<protein>
    <submittedName>
        <fullName evidence="3">Uncharacterized protein</fullName>
    </submittedName>
</protein>
<evidence type="ECO:0000256" key="2">
    <source>
        <dbReference type="SAM" id="Phobius"/>
    </source>
</evidence>
<keyword evidence="2" id="KW-0812">Transmembrane</keyword>
<feature type="transmembrane region" description="Helical" evidence="2">
    <location>
        <begin position="30"/>
        <end position="49"/>
    </location>
</feature>
<gene>
    <name evidence="3" type="ORF">AWN90_27750</name>
</gene>
<organism evidence="3 4">
    <name type="scientific">Nocardia terpenica</name>
    <dbReference type="NCBI Taxonomy" id="455432"/>
    <lineage>
        <taxon>Bacteria</taxon>
        <taxon>Bacillati</taxon>
        <taxon>Actinomycetota</taxon>
        <taxon>Actinomycetes</taxon>
        <taxon>Mycobacteriales</taxon>
        <taxon>Nocardiaceae</taxon>
        <taxon>Nocardia</taxon>
    </lineage>
</organism>
<dbReference type="STRING" id="455432.AWN90_27750"/>
<feature type="region of interest" description="Disordered" evidence="1">
    <location>
        <begin position="78"/>
        <end position="103"/>
    </location>
</feature>